<reference evidence="1" key="1">
    <citation type="submission" date="2016-06" db="UniProtKB">
        <authorList>
            <consortium name="WormBaseParasite"/>
        </authorList>
    </citation>
    <scope>IDENTIFICATION</scope>
</reference>
<sequence length="93" mass="9537">LLKLASFGIGPDEPGVGQAGAKSLPDLFFLDLFLFGFTNSPTLSTSNVGATSISVVVMGNKARLMLMLPELSADGVEQGLDGAPFESSEDSSG</sequence>
<dbReference type="WBParaSite" id="SSLN_0001922101-mRNA-1">
    <property type="protein sequence ID" value="SSLN_0001922101-mRNA-1"/>
    <property type="gene ID" value="SSLN_0001922101"/>
</dbReference>
<evidence type="ECO:0000313" key="1">
    <source>
        <dbReference type="WBParaSite" id="SSLN_0001922101-mRNA-1"/>
    </source>
</evidence>
<protein>
    <submittedName>
        <fullName evidence="1">Secreted protein</fullName>
    </submittedName>
</protein>
<name>A0A183TPX6_SCHSO</name>
<accession>A0A183TPX6</accession>
<organism evidence="1">
    <name type="scientific">Schistocephalus solidus</name>
    <name type="common">Tapeworm</name>
    <dbReference type="NCBI Taxonomy" id="70667"/>
    <lineage>
        <taxon>Eukaryota</taxon>
        <taxon>Metazoa</taxon>
        <taxon>Spiralia</taxon>
        <taxon>Lophotrochozoa</taxon>
        <taxon>Platyhelminthes</taxon>
        <taxon>Cestoda</taxon>
        <taxon>Eucestoda</taxon>
        <taxon>Diphyllobothriidea</taxon>
        <taxon>Diphyllobothriidae</taxon>
        <taxon>Schistocephalus</taxon>
    </lineage>
</organism>
<dbReference type="AlphaFoldDB" id="A0A183TPX6"/>
<proteinExistence type="predicted"/>